<name>M1NLV3_9VIRU</name>
<dbReference type="Proteomes" id="UP000241071">
    <property type="component" value="Segment"/>
</dbReference>
<evidence type="ECO:0000256" key="1">
    <source>
        <dbReference type="SAM" id="Phobius"/>
    </source>
</evidence>
<keyword evidence="1" id="KW-0472">Membrane</keyword>
<keyword evidence="1" id="KW-1133">Transmembrane helix</keyword>
<dbReference type="EMBL" id="KC008572">
    <property type="protein sequence ID" value="AGF84975.1"/>
    <property type="molecule type" value="Genomic_DNA"/>
</dbReference>
<keyword evidence="3" id="KW-1185">Reference proteome</keyword>
<keyword evidence="1" id="KW-0812">Transmembrane</keyword>
<reference evidence="2 3" key="1">
    <citation type="submission" date="2012-10" db="EMBL/GenBank/DDBJ databases">
        <title>Complete genome sequence of Moumouvirus goulette.</title>
        <authorList>
            <person name="Fournous G."/>
            <person name="Bougalmi M."/>
            <person name="Colson P."/>
        </authorList>
    </citation>
    <scope>NUCLEOTIDE SEQUENCE [LARGE SCALE GENOMIC DNA]</scope>
</reference>
<evidence type="ECO:0000313" key="3">
    <source>
        <dbReference type="Proteomes" id="UP000241071"/>
    </source>
</evidence>
<gene>
    <name evidence="2" type="ORF">glt_00166</name>
</gene>
<proteinExistence type="predicted"/>
<sequence>MHNAFYFAQNGIIYNDRMVVYDATLFLIILGVGTYTISKIYNYVTDI</sequence>
<protein>
    <submittedName>
        <fullName evidence="2">Uncharacterized protein</fullName>
    </submittedName>
</protein>
<evidence type="ECO:0000313" key="2">
    <source>
        <dbReference type="EMBL" id="AGF84975.1"/>
    </source>
</evidence>
<feature type="transmembrane region" description="Helical" evidence="1">
    <location>
        <begin position="20"/>
        <end position="38"/>
    </location>
</feature>
<organism evidence="2 3">
    <name type="scientific">Moumouvirus goulette</name>
    <dbReference type="NCBI Taxonomy" id="1247379"/>
    <lineage>
        <taxon>Viruses</taxon>
        <taxon>Varidnaviria</taxon>
        <taxon>Bamfordvirae</taxon>
        <taxon>Nucleocytoviricota</taxon>
        <taxon>Megaviricetes</taxon>
        <taxon>Imitervirales</taxon>
        <taxon>Mimiviridae</taxon>
        <taxon>Megamimivirinae</taxon>
        <taxon>Moumouvirus</taxon>
        <taxon>Moumouvirus goulettemassiliense</taxon>
    </lineage>
</organism>
<accession>M1NLV3</accession>